<feature type="transmembrane region" description="Helical" evidence="1">
    <location>
        <begin position="63"/>
        <end position="82"/>
    </location>
</feature>
<dbReference type="AlphaFoldDB" id="A0AAE1H7D3"/>
<reference evidence="2" key="1">
    <citation type="submission" date="2021-07" db="EMBL/GenBank/DDBJ databases">
        <authorList>
            <person name="Catto M.A."/>
            <person name="Jacobson A."/>
            <person name="Kennedy G."/>
            <person name="Labadie P."/>
            <person name="Hunt B.G."/>
            <person name="Srinivasan R."/>
        </authorList>
    </citation>
    <scope>NUCLEOTIDE SEQUENCE</scope>
    <source>
        <strain evidence="2">PL_HMW_Pooled</strain>
        <tissue evidence="2">Head</tissue>
    </source>
</reference>
<name>A0AAE1H7D3_9NEOP</name>
<dbReference type="Proteomes" id="UP001219518">
    <property type="component" value="Unassembled WGS sequence"/>
</dbReference>
<accession>A0AAE1H7D3</accession>
<sequence>MKGLMKIGNYNPIDEVRIPYHLSRRSASDVGRTMPFCGFSLVFAYAICMKGIAIISLSMVTTLLLGDAAFVIWMEVISYLKLNTPFIIQAPMSYLLIEHKELRNAPFRQVRIYFH</sequence>
<keyword evidence="1" id="KW-1133">Transmembrane helix</keyword>
<keyword evidence="3" id="KW-1185">Reference proteome</keyword>
<keyword evidence="1" id="KW-0812">Transmembrane</keyword>
<comment type="caution">
    <text evidence="2">The sequence shown here is derived from an EMBL/GenBank/DDBJ whole genome shotgun (WGS) entry which is preliminary data.</text>
</comment>
<gene>
    <name evidence="2" type="ORF">KUF71_025272</name>
</gene>
<evidence type="ECO:0000313" key="3">
    <source>
        <dbReference type="Proteomes" id="UP001219518"/>
    </source>
</evidence>
<dbReference type="EMBL" id="JAHWGI010000485">
    <property type="protein sequence ID" value="KAK3916014.1"/>
    <property type="molecule type" value="Genomic_DNA"/>
</dbReference>
<evidence type="ECO:0000313" key="2">
    <source>
        <dbReference type="EMBL" id="KAK3916014.1"/>
    </source>
</evidence>
<protein>
    <submittedName>
        <fullName evidence="2">2-succinyl-5-enolpyruvyl-6-hydroxy-3-cyclohexene-1-carboxylate synthase</fullName>
    </submittedName>
</protein>
<keyword evidence="1" id="KW-0472">Membrane</keyword>
<organism evidence="2 3">
    <name type="scientific">Frankliniella fusca</name>
    <dbReference type="NCBI Taxonomy" id="407009"/>
    <lineage>
        <taxon>Eukaryota</taxon>
        <taxon>Metazoa</taxon>
        <taxon>Ecdysozoa</taxon>
        <taxon>Arthropoda</taxon>
        <taxon>Hexapoda</taxon>
        <taxon>Insecta</taxon>
        <taxon>Pterygota</taxon>
        <taxon>Neoptera</taxon>
        <taxon>Paraneoptera</taxon>
        <taxon>Thysanoptera</taxon>
        <taxon>Terebrantia</taxon>
        <taxon>Thripoidea</taxon>
        <taxon>Thripidae</taxon>
        <taxon>Frankliniella</taxon>
    </lineage>
</organism>
<proteinExistence type="predicted"/>
<reference evidence="2" key="2">
    <citation type="journal article" date="2023" name="BMC Genomics">
        <title>Pest status, molecular evolution, and epigenetic factors derived from the genome assembly of Frankliniella fusca, a thysanopteran phytovirus vector.</title>
        <authorList>
            <person name="Catto M.A."/>
            <person name="Labadie P.E."/>
            <person name="Jacobson A.L."/>
            <person name="Kennedy G.G."/>
            <person name="Srinivasan R."/>
            <person name="Hunt B.G."/>
        </authorList>
    </citation>
    <scope>NUCLEOTIDE SEQUENCE</scope>
    <source>
        <strain evidence="2">PL_HMW_Pooled</strain>
    </source>
</reference>
<feature type="non-terminal residue" evidence="2">
    <location>
        <position position="1"/>
    </location>
</feature>
<evidence type="ECO:0000256" key="1">
    <source>
        <dbReference type="SAM" id="Phobius"/>
    </source>
</evidence>